<keyword evidence="2" id="KW-1185">Reference proteome</keyword>
<name>A0A0U3P5Q8_9HYPH</name>
<dbReference type="AlphaFoldDB" id="A0A0U3P5Q8"/>
<evidence type="ECO:0008006" key="3">
    <source>
        <dbReference type="Google" id="ProtNLM"/>
    </source>
</evidence>
<organism evidence="1 2">
    <name type="scientific">Pannonibacter phragmitetus</name>
    <dbReference type="NCBI Taxonomy" id="121719"/>
    <lineage>
        <taxon>Bacteria</taxon>
        <taxon>Pseudomonadati</taxon>
        <taxon>Pseudomonadota</taxon>
        <taxon>Alphaproteobacteria</taxon>
        <taxon>Hyphomicrobiales</taxon>
        <taxon>Stappiaceae</taxon>
        <taxon>Pannonibacter</taxon>
    </lineage>
</organism>
<dbReference type="KEGG" id="pphr:APZ00_19725"/>
<sequence length="248" mass="27987">MVVLRFRGICMMGKRMTLILQEDPTLVVADALAALTGRIREQGLSLQESTDFQAFEEAVSRTEDRYLMEDFSIRFVDLHASLAFWVGAYNGQGELVSVQAAKIDELKDRSLAAFWQQQQRRLFEDPHADARLGTAHAAEAFRMRGRIVYHGNLWLRKDIRGRGLAELLTQTGFLLALLKWSPDYLYGLMAQANAMKGFGVRVGYRHFAPSGTHWISAPAHIRPDDWLVWATRADLVTLARGLAAPEPE</sequence>
<accession>A0A0U3P5Q8</accession>
<dbReference type="EMBL" id="CP013068">
    <property type="protein sequence ID" value="ALV28998.1"/>
    <property type="molecule type" value="Genomic_DNA"/>
</dbReference>
<reference evidence="1 2" key="1">
    <citation type="submission" date="2015-10" db="EMBL/GenBank/DDBJ databases">
        <title>The world's first case of liver abscess caused by Pannonibacter phragmitetus.</title>
        <authorList>
            <person name="Ming D."/>
            <person name="Wang M."/>
            <person name="Zhou Y."/>
            <person name="Jiang T."/>
            <person name="Hu S."/>
        </authorList>
    </citation>
    <scope>NUCLEOTIDE SEQUENCE [LARGE SCALE GENOMIC DNA]</scope>
    <source>
        <strain evidence="1 2">31801</strain>
    </source>
</reference>
<dbReference type="eggNOG" id="ENOG502ZBFJ">
    <property type="taxonomic scope" value="Bacteria"/>
</dbReference>
<dbReference type="Proteomes" id="UP000064921">
    <property type="component" value="Chromosome"/>
</dbReference>
<gene>
    <name evidence="1" type="ORF">APZ00_19725</name>
</gene>
<evidence type="ECO:0000313" key="1">
    <source>
        <dbReference type="EMBL" id="ALV28998.1"/>
    </source>
</evidence>
<proteinExistence type="predicted"/>
<protein>
    <recommendedName>
        <fullName evidence="3">N-acetyltransferase domain-containing protein</fullName>
    </recommendedName>
</protein>
<evidence type="ECO:0000313" key="2">
    <source>
        <dbReference type="Proteomes" id="UP000064921"/>
    </source>
</evidence>